<dbReference type="EMBL" id="BMQL01000001">
    <property type="protein sequence ID" value="GGQ93093.1"/>
    <property type="molecule type" value="Genomic_DNA"/>
</dbReference>
<dbReference type="InterPro" id="IPR001279">
    <property type="entry name" value="Metallo-B-lactamas"/>
</dbReference>
<keyword evidence="3" id="KW-1185">Reference proteome</keyword>
<gene>
    <name evidence="2" type="ORF">GCM10008957_01320</name>
</gene>
<dbReference type="InterPro" id="IPR037482">
    <property type="entry name" value="ST1585_MBL-fold"/>
</dbReference>
<sequence length="301" mass="32558">MPEIIDLTFQGQPGAIASYVLDTGDGLALVDTGPTSTLPALEAGLERLGLHLQDVRHLLLTHIHLDHAGAVGTLLARLPAARVYVHQRGAAHLAAPERLMASAAQIYGDQMETLWGEMRPVNPAQMTVLEGGETLHMGGLEVRPLYTPGHAVHHLSYHIGPDLFVGDVGGIRLEAAQSPRPPTPPPDIDLPAWVTSIALLRTVDAEVLHLAHFGSYLQEAAHWDALERTMLADAATVRRGLEAGDDAETITRDFTQALTHDLNREGPELAARFALACPPWMSVQGLTRYWKRAQARQGSKG</sequence>
<dbReference type="RefSeq" id="WP_189087552.1">
    <property type="nucleotide sequence ID" value="NZ_BMQL01000001.1"/>
</dbReference>
<accession>A0A918BW45</accession>
<dbReference type="AlphaFoldDB" id="A0A918BW45"/>
<dbReference type="PANTHER" id="PTHR42951">
    <property type="entry name" value="METALLO-BETA-LACTAMASE DOMAIN-CONTAINING"/>
    <property type="match status" value="1"/>
</dbReference>
<feature type="domain" description="Metallo-beta-lactamase" evidence="1">
    <location>
        <begin position="15"/>
        <end position="212"/>
    </location>
</feature>
<protein>
    <submittedName>
        <fullName evidence="2">MBL fold hydrolase</fullName>
    </submittedName>
</protein>
<dbReference type="GO" id="GO:0016787">
    <property type="term" value="F:hydrolase activity"/>
    <property type="evidence" value="ECO:0007669"/>
    <property type="project" value="UniProtKB-KW"/>
</dbReference>
<dbReference type="SUPFAM" id="SSF56281">
    <property type="entry name" value="Metallo-hydrolase/oxidoreductase"/>
    <property type="match status" value="1"/>
</dbReference>
<dbReference type="PANTHER" id="PTHR42951:SF22">
    <property type="entry name" value="METALLO BETA-LACTAMASE SUPERFAMILY LIPOPROTEIN"/>
    <property type="match status" value="1"/>
</dbReference>
<dbReference type="InterPro" id="IPR050855">
    <property type="entry name" value="NDM-1-like"/>
</dbReference>
<dbReference type="CDD" id="cd07726">
    <property type="entry name" value="ST1585-like_MBL-fold"/>
    <property type="match status" value="1"/>
</dbReference>
<organism evidence="2 3">
    <name type="scientific">Deinococcus ruber</name>
    <dbReference type="NCBI Taxonomy" id="1848197"/>
    <lineage>
        <taxon>Bacteria</taxon>
        <taxon>Thermotogati</taxon>
        <taxon>Deinococcota</taxon>
        <taxon>Deinococci</taxon>
        <taxon>Deinococcales</taxon>
        <taxon>Deinococcaceae</taxon>
        <taxon>Deinococcus</taxon>
    </lineage>
</organism>
<reference evidence="2" key="2">
    <citation type="submission" date="2020-09" db="EMBL/GenBank/DDBJ databases">
        <authorList>
            <person name="Sun Q."/>
            <person name="Ohkuma M."/>
        </authorList>
    </citation>
    <scope>NUCLEOTIDE SEQUENCE</scope>
    <source>
        <strain evidence="2">JCM 31311</strain>
    </source>
</reference>
<evidence type="ECO:0000313" key="2">
    <source>
        <dbReference type="EMBL" id="GGQ93093.1"/>
    </source>
</evidence>
<dbReference type="Pfam" id="PF00753">
    <property type="entry name" value="Lactamase_B"/>
    <property type="match status" value="1"/>
</dbReference>
<name>A0A918BW45_9DEIO</name>
<proteinExistence type="predicted"/>
<dbReference type="Gene3D" id="3.60.15.10">
    <property type="entry name" value="Ribonuclease Z/Hydroxyacylglutathione hydrolase-like"/>
    <property type="match status" value="1"/>
</dbReference>
<keyword evidence="2" id="KW-0378">Hydrolase</keyword>
<comment type="caution">
    <text evidence="2">The sequence shown here is derived from an EMBL/GenBank/DDBJ whole genome shotgun (WGS) entry which is preliminary data.</text>
</comment>
<reference evidence="2" key="1">
    <citation type="journal article" date="2014" name="Int. J. Syst. Evol. Microbiol.">
        <title>Complete genome sequence of Corynebacterium casei LMG S-19264T (=DSM 44701T), isolated from a smear-ripened cheese.</title>
        <authorList>
            <consortium name="US DOE Joint Genome Institute (JGI-PGF)"/>
            <person name="Walter F."/>
            <person name="Albersmeier A."/>
            <person name="Kalinowski J."/>
            <person name="Ruckert C."/>
        </authorList>
    </citation>
    <scope>NUCLEOTIDE SEQUENCE</scope>
    <source>
        <strain evidence="2">JCM 31311</strain>
    </source>
</reference>
<evidence type="ECO:0000259" key="1">
    <source>
        <dbReference type="SMART" id="SM00849"/>
    </source>
</evidence>
<dbReference type="InterPro" id="IPR036866">
    <property type="entry name" value="RibonucZ/Hydroxyglut_hydro"/>
</dbReference>
<dbReference type="SMART" id="SM00849">
    <property type="entry name" value="Lactamase_B"/>
    <property type="match status" value="1"/>
</dbReference>
<evidence type="ECO:0000313" key="3">
    <source>
        <dbReference type="Proteomes" id="UP000603865"/>
    </source>
</evidence>
<dbReference type="Proteomes" id="UP000603865">
    <property type="component" value="Unassembled WGS sequence"/>
</dbReference>